<keyword evidence="2 4" id="KW-0819">tRNA processing</keyword>
<evidence type="ECO:0000256" key="1">
    <source>
        <dbReference type="ARBA" id="ARBA00009375"/>
    </source>
</evidence>
<dbReference type="FunFam" id="3.30.70.580:FF:000001">
    <property type="entry name" value="tRNA pseudouridine synthase A"/>
    <property type="match status" value="1"/>
</dbReference>
<keyword evidence="10" id="KW-1185">Reference proteome</keyword>
<dbReference type="EMBL" id="QGTD01000014">
    <property type="protein sequence ID" value="PWU67441.1"/>
    <property type="molecule type" value="Genomic_DNA"/>
</dbReference>
<dbReference type="PIRSF" id="PIRSF001430">
    <property type="entry name" value="tRNA_psdUrid_synth"/>
    <property type="match status" value="1"/>
</dbReference>
<evidence type="ECO:0000256" key="7">
    <source>
        <dbReference type="RuleBase" id="RU003792"/>
    </source>
</evidence>
<dbReference type="PANTHER" id="PTHR11142">
    <property type="entry name" value="PSEUDOURIDYLATE SYNTHASE"/>
    <property type="match status" value="1"/>
</dbReference>
<feature type="domain" description="Pseudouridine synthase I TruA alpha/beta" evidence="8">
    <location>
        <begin position="5"/>
        <end position="104"/>
    </location>
</feature>
<keyword evidence="3 4" id="KW-0413">Isomerase</keyword>
<evidence type="ECO:0000313" key="9">
    <source>
        <dbReference type="EMBL" id="PWU67441.1"/>
    </source>
</evidence>
<dbReference type="SUPFAM" id="SSF55120">
    <property type="entry name" value="Pseudouridine synthase"/>
    <property type="match status" value="1"/>
</dbReference>
<dbReference type="InterPro" id="IPR020095">
    <property type="entry name" value="PsdUridine_synth_TruA_C"/>
</dbReference>
<organism evidence="9 10">
    <name type="scientific">Gracilibacillus dipsosauri</name>
    <dbReference type="NCBI Taxonomy" id="178340"/>
    <lineage>
        <taxon>Bacteria</taxon>
        <taxon>Bacillati</taxon>
        <taxon>Bacillota</taxon>
        <taxon>Bacilli</taxon>
        <taxon>Bacillales</taxon>
        <taxon>Bacillaceae</taxon>
        <taxon>Gracilibacillus</taxon>
    </lineage>
</organism>
<dbReference type="OrthoDB" id="9811823at2"/>
<dbReference type="NCBIfam" id="TIGR00071">
    <property type="entry name" value="hisT_truA"/>
    <property type="match status" value="1"/>
</dbReference>
<dbReference type="Proteomes" id="UP000245624">
    <property type="component" value="Unassembled WGS sequence"/>
</dbReference>
<dbReference type="InterPro" id="IPR020094">
    <property type="entry name" value="TruA/RsuA/RluB/E/F_N"/>
</dbReference>
<dbReference type="Gene3D" id="3.30.70.660">
    <property type="entry name" value="Pseudouridine synthase I, catalytic domain, C-terminal subdomain"/>
    <property type="match status" value="1"/>
</dbReference>
<evidence type="ECO:0000256" key="5">
    <source>
        <dbReference type="PIRSR" id="PIRSR001430-1"/>
    </source>
</evidence>
<accession>A0A317KV88</accession>
<comment type="catalytic activity">
    <reaction evidence="4 7">
        <text>uridine(38/39/40) in tRNA = pseudouridine(38/39/40) in tRNA</text>
        <dbReference type="Rhea" id="RHEA:22376"/>
        <dbReference type="Rhea" id="RHEA-COMP:10085"/>
        <dbReference type="Rhea" id="RHEA-COMP:10087"/>
        <dbReference type="ChEBI" id="CHEBI:65314"/>
        <dbReference type="ChEBI" id="CHEBI:65315"/>
        <dbReference type="EC" id="5.4.99.12"/>
    </reaction>
</comment>
<dbReference type="HAMAP" id="MF_00171">
    <property type="entry name" value="TruA"/>
    <property type="match status" value="1"/>
</dbReference>
<gene>
    <name evidence="4" type="primary">truA</name>
    <name evidence="9" type="ORF">DLJ74_15295</name>
</gene>
<comment type="similarity">
    <text evidence="1 4 7">Belongs to the tRNA pseudouridine synthase TruA family.</text>
</comment>
<feature type="domain" description="Pseudouridine synthase I TruA alpha/beta" evidence="8">
    <location>
        <begin position="143"/>
        <end position="245"/>
    </location>
</feature>
<dbReference type="Pfam" id="PF01416">
    <property type="entry name" value="PseudoU_synth_1"/>
    <property type="match status" value="2"/>
</dbReference>
<dbReference type="GO" id="GO:0003723">
    <property type="term" value="F:RNA binding"/>
    <property type="evidence" value="ECO:0007669"/>
    <property type="project" value="InterPro"/>
</dbReference>
<comment type="function">
    <text evidence="4">Formation of pseudouridine at positions 38, 39 and 40 in the anticodon stem and loop of transfer RNAs.</text>
</comment>
<dbReference type="EC" id="5.4.99.12" evidence="4"/>
<evidence type="ECO:0000256" key="6">
    <source>
        <dbReference type="PIRSR" id="PIRSR001430-2"/>
    </source>
</evidence>
<dbReference type="AlphaFoldDB" id="A0A317KV88"/>
<reference evidence="9 10" key="1">
    <citation type="submission" date="2018-05" db="EMBL/GenBank/DDBJ databases">
        <title>Genomic analysis of Gracilibacillus dipsosauri DD1 reveals novel features of a salt-tolerant amylase.</title>
        <authorList>
            <person name="Deutch C.E."/>
            <person name="Yang S."/>
        </authorList>
    </citation>
    <scope>NUCLEOTIDE SEQUENCE [LARGE SCALE GENOMIC DNA]</scope>
    <source>
        <strain evidence="9 10">DD1</strain>
    </source>
</reference>
<dbReference type="PANTHER" id="PTHR11142:SF0">
    <property type="entry name" value="TRNA PSEUDOURIDINE SYNTHASE-LIKE 1"/>
    <property type="match status" value="1"/>
</dbReference>
<comment type="caution">
    <text evidence="9">The sequence shown here is derived from an EMBL/GenBank/DDBJ whole genome shotgun (WGS) entry which is preliminary data.</text>
</comment>
<evidence type="ECO:0000313" key="10">
    <source>
        <dbReference type="Proteomes" id="UP000245624"/>
    </source>
</evidence>
<dbReference type="InterPro" id="IPR020103">
    <property type="entry name" value="PsdUridine_synth_cat_dom_sf"/>
</dbReference>
<sequence length="248" mass="28310">MRLKAIISYDGTYFSGFQIQPKGRTVQGVLESKLAKMHKGKPIRIVASGRTDQGVHAVGQVIHFDSPLQIPEGNWKKALNTMLPDDILVKEVQQVSPDFHARFDVETKEYRYFILQDEEMNLFQRHYEYFVREALDLEAMQQACQYLMGTHDFTSFCAANTNVKGEKVRTITNASFEKTGNRLVFRIRGNGFLYNMVRILVGTLLEIGKGKRTVEDLSTILEAKDRSKAGKTAPPHGLYLWEVNYGNR</sequence>
<evidence type="ECO:0000256" key="4">
    <source>
        <dbReference type="HAMAP-Rule" id="MF_00171"/>
    </source>
</evidence>
<dbReference type="GO" id="GO:0031119">
    <property type="term" value="P:tRNA pseudouridine synthesis"/>
    <property type="evidence" value="ECO:0007669"/>
    <property type="project" value="UniProtKB-UniRule"/>
</dbReference>
<dbReference type="CDD" id="cd02570">
    <property type="entry name" value="PseudoU_synth_EcTruA"/>
    <property type="match status" value="1"/>
</dbReference>
<evidence type="ECO:0000256" key="3">
    <source>
        <dbReference type="ARBA" id="ARBA00023235"/>
    </source>
</evidence>
<evidence type="ECO:0000256" key="2">
    <source>
        <dbReference type="ARBA" id="ARBA00022694"/>
    </source>
</evidence>
<dbReference type="InterPro" id="IPR020097">
    <property type="entry name" value="PsdUridine_synth_TruA_a/b_dom"/>
</dbReference>
<feature type="binding site" evidence="4 6">
    <location>
        <position position="110"/>
    </location>
    <ligand>
        <name>substrate</name>
    </ligand>
</feature>
<comment type="caution">
    <text evidence="4">Lacks conserved residue(s) required for the propagation of feature annotation.</text>
</comment>
<evidence type="ECO:0000259" key="8">
    <source>
        <dbReference type="Pfam" id="PF01416"/>
    </source>
</evidence>
<name>A0A317KV88_9BACI</name>
<comment type="subunit">
    <text evidence="4">Homodimer.</text>
</comment>
<proteinExistence type="inferred from homology"/>
<dbReference type="RefSeq" id="WP_109985126.1">
    <property type="nucleotide sequence ID" value="NZ_JAJUIE010000041.1"/>
</dbReference>
<dbReference type="GO" id="GO:0160147">
    <property type="term" value="F:tRNA pseudouridine(38-40) synthase activity"/>
    <property type="evidence" value="ECO:0007669"/>
    <property type="project" value="UniProtKB-EC"/>
</dbReference>
<dbReference type="Gene3D" id="3.30.70.580">
    <property type="entry name" value="Pseudouridine synthase I, catalytic domain, N-terminal subdomain"/>
    <property type="match status" value="1"/>
</dbReference>
<feature type="active site" description="Nucleophile" evidence="4 5">
    <location>
        <position position="52"/>
    </location>
</feature>
<protein>
    <recommendedName>
        <fullName evidence="4">tRNA pseudouridine synthase A</fullName>
        <ecNumber evidence="4">5.4.99.12</ecNumber>
    </recommendedName>
    <alternativeName>
        <fullName evidence="4">tRNA pseudouridine(38-40) synthase</fullName>
    </alternativeName>
    <alternativeName>
        <fullName evidence="4">tRNA pseudouridylate synthase I</fullName>
    </alternativeName>
    <alternativeName>
        <fullName evidence="4">tRNA-uridine isomerase I</fullName>
    </alternativeName>
</protein>
<dbReference type="InterPro" id="IPR001406">
    <property type="entry name" value="PsdUridine_synth_TruA"/>
</dbReference>